<dbReference type="Proteomes" id="UP001280581">
    <property type="component" value="Unassembled WGS sequence"/>
</dbReference>
<comment type="caution">
    <text evidence="2">The sequence shown here is derived from an EMBL/GenBank/DDBJ whole genome shotgun (WGS) entry which is preliminary data.</text>
</comment>
<feature type="region of interest" description="Disordered" evidence="1">
    <location>
        <begin position="1"/>
        <end position="34"/>
    </location>
</feature>
<feature type="region of interest" description="Disordered" evidence="1">
    <location>
        <begin position="69"/>
        <end position="209"/>
    </location>
</feature>
<keyword evidence="3" id="KW-1185">Reference proteome</keyword>
<protein>
    <submittedName>
        <fullName evidence="2">Uncharacterized protein</fullName>
    </submittedName>
</protein>
<reference evidence="2 3" key="1">
    <citation type="submission" date="2021-02" db="EMBL/GenBank/DDBJ databases">
        <title>Genome assembly of Pseudopithomyces chartarum.</title>
        <authorList>
            <person name="Jauregui R."/>
            <person name="Singh J."/>
            <person name="Voisey C."/>
        </authorList>
    </citation>
    <scope>NUCLEOTIDE SEQUENCE [LARGE SCALE GENOMIC DNA]</scope>
    <source>
        <strain evidence="2 3">AGR01</strain>
    </source>
</reference>
<sequence>MSHREGSSSSASHENEKRVTFNVDEDVDHTPSASAVRRLVEYSDSEEEEPCESAGELASCEPRVQEALCGSSVQDASNESAVQNGHLPPSAYDSDSLFIPMEENVESTEDVIRREENVESNEDALKSEELPSGPFDDDKDDDDGEPLSFEGNECPSKIIRPSLVMRPSGSVEHLSSSKHKHASEIKHISKNTRPSANNPAHTPKGTRLAKLGSAKRLAPAIEYKSASTAKRTLPVVFASAKRSAPSVELKSARAAKRARKIKARVEESLMMLKPSGRTSKVLSDPENHAIKRMRQDDNMEFTAIAEHLNKERAERGEPQIMTAASVYSRFVRNCPRIAAAQGETGFDTKDYMFLRNPQKHPAAELPGAVNNPSGFKFGGNGARKRPSDAERAEKELANNVRHVVADTLSEQKDMVAQPEMTEALMEAVEGVSDRFWDYVASTMEAKTGKLFDKNVLKSRYNTFKW</sequence>
<evidence type="ECO:0000313" key="3">
    <source>
        <dbReference type="Proteomes" id="UP001280581"/>
    </source>
</evidence>
<name>A0AAN6RC08_9PLEO</name>
<feature type="compositionally biased region" description="Polar residues" evidence="1">
    <location>
        <begin position="191"/>
        <end position="200"/>
    </location>
</feature>
<proteinExistence type="predicted"/>
<feature type="compositionally biased region" description="Basic and acidic residues" evidence="1">
    <location>
        <begin position="110"/>
        <end position="129"/>
    </location>
</feature>
<evidence type="ECO:0000256" key="1">
    <source>
        <dbReference type="SAM" id="MobiDB-lite"/>
    </source>
</evidence>
<evidence type="ECO:0000313" key="2">
    <source>
        <dbReference type="EMBL" id="KAK3201484.1"/>
    </source>
</evidence>
<dbReference type="EMBL" id="WVTA01000016">
    <property type="protein sequence ID" value="KAK3201484.1"/>
    <property type="molecule type" value="Genomic_DNA"/>
</dbReference>
<dbReference type="AlphaFoldDB" id="A0AAN6RC08"/>
<gene>
    <name evidence="2" type="ORF">GRF29_185g1089392</name>
</gene>
<feature type="region of interest" description="Disordered" evidence="1">
    <location>
        <begin position="362"/>
        <end position="387"/>
    </location>
</feature>
<feature type="compositionally biased region" description="Acidic residues" evidence="1">
    <location>
        <begin position="135"/>
        <end position="145"/>
    </location>
</feature>
<organism evidence="2 3">
    <name type="scientific">Pseudopithomyces chartarum</name>
    <dbReference type="NCBI Taxonomy" id="1892770"/>
    <lineage>
        <taxon>Eukaryota</taxon>
        <taxon>Fungi</taxon>
        <taxon>Dikarya</taxon>
        <taxon>Ascomycota</taxon>
        <taxon>Pezizomycotina</taxon>
        <taxon>Dothideomycetes</taxon>
        <taxon>Pleosporomycetidae</taxon>
        <taxon>Pleosporales</taxon>
        <taxon>Massarineae</taxon>
        <taxon>Didymosphaeriaceae</taxon>
        <taxon>Pseudopithomyces</taxon>
    </lineage>
</organism>
<accession>A0AAN6RC08</accession>
<feature type="compositionally biased region" description="Polar residues" evidence="1">
    <location>
        <begin position="71"/>
        <end position="83"/>
    </location>
</feature>